<dbReference type="Proteomes" id="UP000192731">
    <property type="component" value="Unassembled WGS sequence"/>
</dbReference>
<evidence type="ECO:0000313" key="1">
    <source>
        <dbReference type="EMBL" id="SMB91018.1"/>
    </source>
</evidence>
<dbReference type="AlphaFoldDB" id="A0A1W1VCB8"/>
<dbReference type="RefSeq" id="WP_200805893.1">
    <property type="nucleotide sequence ID" value="NZ_FWWT01000017.1"/>
</dbReference>
<sequence length="53" mass="6059">MEKCSQCGYEIKEGEFRCPRCFKSLIHLGGCTNCGKCKEKSLLNKVNKKMKND</sequence>
<reference evidence="1 2" key="1">
    <citation type="submission" date="2017-04" db="EMBL/GenBank/DDBJ databases">
        <authorList>
            <person name="Afonso C.L."/>
            <person name="Miller P.J."/>
            <person name="Scott M.A."/>
            <person name="Spackman E."/>
            <person name="Goraichik I."/>
            <person name="Dimitrov K.M."/>
            <person name="Suarez D.L."/>
            <person name="Swayne D.E."/>
        </authorList>
    </citation>
    <scope>NUCLEOTIDE SEQUENCE [LARGE SCALE GENOMIC DNA]</scope>
    <source>
        <strain evidence="1 2">DSM 11270</strain>
    </source>
</reference>
<dbReference type="EMBL" id="FWWT01000017">
    <property type="protein sequence ID" value="SMB91018.1"/>
    <property type="molecule type" value="Genomic_DNA"/>
</dbReference>
<evidence type="ECO:0008006" key="3">
    <source>
        <dbReference type="Google" id="ProtNLM"/>
    </source>
</evidence>
<gene>
    <name evidence="1" type="ORF">SAMN00017405_1405</name>
</gene>
<protein>
    <recommendedName>
        <fullName evidence="3">Double zinc ribbon</fullName>
    </recommendedName>
</protein>
<name>A0A1W1VCB8_DESTI</name>
<organism evidence="1 2">
    <name type="scientific">Desulfonispora thiosulfatigenes DSM 11270</name>
    <dbReference type="NCBI Taxonomy" id="656914"/>
    <lineage>
        <taxon>Bacteria</taxon>
        <taxon>Bacillati</taxon>
        <taxon>Bacillota</taxon>
        <taxon>Clostridia</taxon>
        <taxon>Eubacteriales</taxon>
        <taxon>Peptococcaceae</taxon>
        <taxon>Desulfonispora</taxon>
    </lineage>
</organism>
<proteinExistence type="predicted"/>
<dbReference type="STRING" id="656914.SAMN00017405_1405"/>
<evidence type="ECO:0000313" key="2">
    <source>
        <dbReference type="Proteomes" id="UP000192731"/>
    </source>
</evidence>
<accession>A0A1W1VCB8</accession>
<keyword evidence="2" id="KW-1185">Reference proteome</keyword>